<dbReference type="EMBL" id="MCBS01022841">
    <property type="protein sequence ID" value="RKF76297.1"/>
    <property type="molecule type" value="Genomic_DNA"/>
</dbReference>
<evidence type="ECO:0000313" key="2">
    <source>
        <dbReference type="Proteomes" id="UP000285326"/>
    </source>
</evidence>
<dbReference type="Proteomes" id="UP000285326">
    <property type="component" value="Unassembled WGS sequence"/>
</dbReference>
<dbReference type="AlphaFoldDB" id="A0A420IP62"/>
<comment type="caution">
    <text evidence="1">The sequence shown here is derived from an EMBL/GenBank/DDBJ whole genome shotgun (WGS) entry which is preliminary data.</text>
</comment>
<name>A0A420IP62_9PEZI</name>
<accession>A0A420IP62</accession>
<gene>
    <name evidence="1" type="ORF">GcM1_228048</name>
</gene>
<reference evidence="1 2" key="1">
    <citation type="journal article" date="2018" name="BMC Genomics">
        <title>Comparative genome analyses reveal sequence features reflecting distinct modes of host-adaptation between dicot and monocot powdery mildew.</title>
        <authorList>
            <person name="Wu Y."/>
            <person name="Ma X."/>
            <person name="Pan Z."/>
            <person name="Kale S.D."/>
            <person name="Song Y."/>
            <person name="King H."/>
            <person name="Zhang Q."/>
            <person name="Presley C."/>
            <person name="Deng X."/>
            <person name="Wei C.I."/>
            <person name="Xiao S."/>
        </authorList>
    </citation>
    <scope>NUCLEOTIDE SEQUENCE [LARGE SCALE GENOMIC DNA]</scope>
    <source>
        <strain evidence="1">UMSG1</strain>
    </source>
</reference>
<proteinExistence type="predicted"/>
<organism evidence="1 2">
    <name type="scientific">Golovinomyces cichoracearum</name>
    <dbReference type="NCBI Taxonomy" id="62708"/>
    <lineage>
        <taxon>Eukaryota</taxon>
        <taxon>Fungi</taxon>
        <taxon>Dikarya</taxon>
        <taxon>Ascomycota</taxon>
        <taxon>Pezizomycotina</taxon>
        <taxon>Leotiomycetes</taxon>
        <taxon>Erysiphales</taxon>
        <taxon>Erysiphaceae</taxon>
        <taxon>Golovinomyces</taxon>
    </lineage>
</organism>
<sequence>MLTGFAKEHYLAANLSQQTFNLAIDYLRNFFEGPGCNRRNLGKWNATNLKPTISQNPNKTTSECLQFLVHTLREVQLGLSEDLRTNSFLHDKLITACQGVPAFRYAITNPPTKICELLNNLQNSITAYEEE</sequence>
<protein>
    <submittedName>
        <fullName evidence="1">Uncharacterized protein</fullName>
    </submittedName>
</protein>
<evidence type="ECO:0000313" key="1">
    <source>
        <dbReference type="EMBL" id="RKF76297.1"/>
    </source>
</evidence>